<evidence type="ECO:0000313" key="3">
    <source>
        <dbReference type="EMBL" id="CAI9109791.1"/>
    </source>
</evidence>
<evidence type="ECO:0000256" key="1">
    <source>
        <dbReference type="SAM" id="MobiDB-lite"/>
    </source>
</evidence>
<dbReference type="Proteomes" id="UP001161247">
    <property type="component" value="Chromosome 6"/>
</dbReference>
<feature type="compositionally biased region" description="Basic and acidic residues" evidence="1">
    <location>
        <begin position="248"/>
        <end position="261"/>
    </location>
</feature>
<proteinExistence type="predicted"/>
<feature type="compositionally biased region" description="Polar residues" evidence="1">
    <location>
        <begin position="363"/>
        <end position="372"/>
    </location>
</feature>
<feature type="compositionally biased region" description="Acidic residues" evidence="1">
    <location>
        <begin position="534"/>
        <end position="604"/>
    </location>
</feature>
<feature type="region of interest" description="Disordered" evidence="1">
    <location>
        <begin position="217"/>
        <end position="401"/>
    </location>
</feature>
<evidence type="ECO:0000259" key="2">
    <source>
        <dbReference type="SMART" id="SM01054"/>
    </source>
</evidence>
<evidence type="ECO:0000313" key="4">
    <source>
        <dbReference type="Proteomes" id="UP001161247"/>
    </source>
</evidence>
<keyword evidence="4" id="KW-1185">Reference proteome</keyword>
<dbReference type="AlphaFoldDB" id="A0AAV1DPK5"/>
<dbReference type="EMBL" id="OX459123">
    <property type="protein sequence ID" value="CAI9109791.1"/>
    <property type="molecule type" value="Genomic_DNA"/>
</dbReference>
<reference evidence="3" key="1">
    <citation type="submission" date="2023-03" db="EMBL/GenBank/DDBJ databases">
        <authorList>
            <person name="Julca I."/>
        </authorList>
    </citation>
    <scope>NUCLEOTIDE SEQUENCE</scope>
</reference>
<dbReference type="GO" id="GO:0005516">
    <property type="term" value="F:calmodulin binding"/>
    <property type="evidence" value="ECO:0007669"/>
    <property type="project" value="InterPro"/>
</dbReference>
<dbReference type="SMART" id="SM01054">
    <property type="entry name" value="CaM_binding"/>
    <property type="match status" value="1"/>
</dbReference>
<gene>
    <name evidence="3" type="ORF">OLC1_LOCUS17595</name>
</gene>
<sequence length="780" mass="84985">MADDNINLIDAEGKSEINGYSSGAASEGKSSSHGIESAGLSEDHNVSSVSGQGAINRRRFSTGKPSPKARFEKIVPHYLRASTGSCHDFCKYGRKHAFEEKESRPWRKRIIKAQPTEQNSVGAVALGQGKKATVLKHTWPHMRQNPALAAPLGEKKKAKVVKEITSPRVAQNPAVIGPLGEKRKAEVVMEITLPQLTQNPAVIAPLGVRKKEIVHKEMTSPERKQNPLGTASLDAGKTARMRKQMASPDRKQNPPLMEKKKATVKPITSPDRISVLSHKASPTAIKSEGHREIFKKKVISPSKKVEASSEDLSSRKNSKVEKRMSKSSNQRSPVVHPPPVKPLSASHSLGSVKRTGKAEKTTKSVSPRNSPTVMRRTPMPKSSLYVRPSEEGSLVRGKGRDNVATTKNMVAAKASAKKVTALPIASSTSTVTKHVALKKKKKNISEPVPSLSDQHSTLKAEMGEPEDENVPEKTLHVIVTEEPESKLSGSTGDDKVVPPLSPESFPSPGSSSTSQSSSLSPTEDGDSKEKSEVEIENGEDVKEEIESGLEVEEIDESDSSDEQDEVEEEEEMEEGEEEDGEFSSEEGEEEDGEYLMEGEEEDLEGKDGHAHEEEVDEVIFDKGGKANNDIKGVVGNGGKTLRKGIVTAGSKDAIPVKIKFRRGRVVDLQSESSGPRRLRFRRARVMDENRDHTSEIKRRSFKKKGADGDESVPNPSDEKVVLRHQDAQGKKDAQGLFNNVIEETASKLVESRKSKVKALVGAFETVISLQDTKPSSQTVS</sequence>
<feature type="compositionally biased region" description="Basic and acidic residues" evidence="1">
    <location>
        <begin position="303"/>
        <end position="324"/>
    </location>
</feature>
<feature type="compositionally biased region" description="Basic and acidic residues" evidence="1">
    <location>
        <begin position="716"/>
        <end position="733"/>
    </location>
</feature>
<accession>A0AAV1DPK5</accession>
<dbReference type="PANTHER" id="PTHR33349:SF41">
    <property type="entry name" value="EMB|CAB62594.1"/>
    <property type="match status" value="1"/>
</dbReference>
<feature type="region of interest" description="Disordered" evidence="1">
    <location>
        <begin position="1"/>
        <end position="69"/>
    </location>
</feature>
<feature type="region of interest" description="Disordered" evidence="1">
    <location>
        <begin position="682"/>
        <end position="734"/>
    </location>
</feature>
<feature type="compositionally biased region" description="Low complexity" evidence="1">
    <location>
        <begin position="19"/>
        <end position="34"/>
    </location>
</feature>
<feature type="compositionally biased region" description="Low complexity" evidence="1">
    <location>
        <begin position="502"/>
        <end position="521"/>
    </location>
</feature>
<feature type="domain" description="Calmodulin-binding" evidence="2">
    <location>
        <begin position="654"/>
        <end position="768"/>
    </location>
</feature>
<name>A0AAV1DPK5_OLDCO</name>
<feature type="region of interest" description="Disordered" evidence="1">
    <location>
        <begin position="427"/>
        <end position="641"/>
    </location>
</feature>
<feature type="compositionally biased region" description="Basic and acidic residues" evidence="1">
    <location>
        <begin position="684"/>
        <end position="698"/>
    </location>
</feature>
<dbReference type="PANTHER" id="PTHR33349">
    <property type="entry name" value="EMB|CAB62594.1"/>
    <property type="match status" value="1"/>
</dbReference>
<dbReference type="Pfam" id="PF07839">
    <property type="entry name" value="CaM_binding"/>
    <property type="match status" value="1"/>
</dbReference>
<dbReference type="InterPro" id="IPR012417">
    <property type="entry name" value="CaM-bd_dom_pln"/>
</dbReference>
<protein>
    <submittedName>
        <fullName evidence="3">OLC1v1009687C1</fullName>
    </submittedName>
</protein>
<organism evidence="3 4">
    <name type="scientific">Oldenlandia corymbosa var. corymbosa</name>
    <dbReference type="NCBI Taxonomy" id="529605"/>
    <lineage>
        <taxon>Eukaryota</taxon>
        <taxon>Viridiplantae</taxon>
        <taxon>Streptophyta</taxon>
        <taxon>Embryophyta</taxon>
        <taxon>Tracheophyta</taxon>
        <taxon>Spermatophyta</taxon>
        <taxon>Magnoliopsida</taxon>
        <taxon>eudicotyledons</taxon>
        <taxon>Gunneridae</taxon>
        <taxon>Pentapetalae</taxon>
        <taxon>asterids</taxon>
        <taxon>lamiids</taxon>
        <taxon>Gentianales</taxon>
        <taxon>Rubiaceae</taxon>
        <taxon>Rubioideae</taxon>
        <taxon>Spermacoceae</taxon>
        <taxon>Hedyotis-Oldenlandia complex</taxon>
        <taxon>Oldenlandia</taxon>
    </lineage>
</organism>